<dbReference type="EMBL" id="DSOK01000412">
    <property type="protein sequence ID" value="HEN16774.1"/>
    <property type="molecule type" value="Genomic_DNA"/>
</dbReference>
<dbReference type="InterPro" id="IPR026259">
    <property type="entry name" value="MauG/Cytc_peroxidase"/>
</dbReference>
<dbReference type="SUPFAM" id="SSF46626">
    <property type="entry name" value="Cytochrome c"/>
    <property type="match status" value="2"/>
</dbReference>
<keyword evidence="5" id="KW-0574">Periplasm</keyword>
<reference evidence="12" key="1">
    <citation type="journal article" date="2020" name="mSystems">
        <title>Genome- and Community-Level Interaction Insights into Carbon Utilization and Element Cycling Functions of Hydrothermarchaeota in Hydrothermal Sediment.</title>
        <authorList>
            <person name="Zhou Z."/>
            <person name="Liu Y."/>
            <person name="Xu W."/>
            <person name="Pan J."/>
            <person name="Luo Z.H."/>
            <person name="Li M."/>
        </authorList>
    </citation>
    <scope>NUCLEOTIDE SEQUENCE [LARGE SCALE GENOMIC DNA]</scope>
    <source>
        <strain evidence="12">SpSt-339</strain>
    </source>
</reference>
<keyword evidence="6" id="KW-0560">Oxidoreductase</keyword>
<dbReference type="PANTHER" id="PTHR30600">
    <property type="entry name" value="CYTOCHROME C PEROXIDASE-RELATED"/>
    <property type="match status" value="1"/>
</dbReference>
<feature type="domain" description="Cytochrome c" evidence="11">
    <location>
        <begin position="277"/>
        <end position="401"/>
    </location>
</feature>
<protein>
    <submittedName>
        <fullName evidence="12">C-type cytochrome</fullName>
    </submittedName>
</protein>
<dbReference type="GO" id="GO:0020037">
    <property type="term" value="F:heme binding"/>
    <property type="evidence" value="ECO:0007669"/>
    <property type="project" value="InterPro"/>
</dbReference>
<feature type="binding site" description="axial binding residue" evidence="9">
    <location>
        <position position="119"/>
    </location>
    <ligand>
        <name>heme c</name>
        <dbReference type="ChEBI" id="CHEBI:61717"/>
        <label>1</label>
    </ligand>
    <ligandPart>
        <name>Fe</name>
        <dbReference type="ChEBI" id="CHEBI:18248"/>
    </ligandPart>
</feature>
<dbReference type="PANTHER" id="PTHR30600:SF10">
    <property type="entry name" value="BLL6722 PROTEIN"/>
    <property type="match status" value="1"/>
</dbReference>
<dbReference type="GO" id="GO:0046872">
    <property type="term" value="F:metal ion binding"/>
    <property type="evidence" value="ECO:0007669"/>
    <property type="project" value="UniProtKB-KW"/>
</dbReference>
<dbReference type="AlphaFoldDB" id="A0A7C2P1V9"/>
<dbReference type="InterPro" id="IPR051395">
    <property type="entry name" value="Cytochrome_c_Peroxidase/MauG"/>
</dbReference>
<evidence type="ECO:0000259" key="11">
    <source>
        <dbReference type="PROSITE" id="PS51007"/>
    </source>
</evidence>
<dbReference type="Pfam" id="PF03150">
    <property type="entry name" value="CCP_MauG"/>
    <property type="match status" value="1"/>
</dbReference>
<evidence type="ECO:0000256" key="4">
    <source>
        <dbReference type="ARBA" id="ARBA00022729"/>
    </source>
</evidence>
<feature type="binding site" description="covalent" evidence="8">
    <location>
        <position position="293"/>
    </location>
    <ligand>
        <name>heme c</name>
        <dbReference type="ChEBI" id="CHEBI:61717"/>
        <label>2</label>
    </ligand>
</feature>
<feature type="binding site" description="axial binding residue" evidence="9">
    <location>
        <position position="297"/>
    </location>
    <ligand>
        <name>heme c</name>
        <dbReference type="ChEBI" id="CHEBI:61717"/>
        <label>2</label>
    </ligand>
    <ligandPart>
        <name>Fe</name>
        <dbReference type="ChEBI" id="CHEBI:18248"/>
    </ligandPart>
</feature>
<dbReference type="Gene3D" id="1.10.760.10">
    <property type="entry name" value="Cytochrome c-like domain"/>
    <property type="match status" value="2"/>
</dbReference>
<evidence type="ECO:0000256" key="3">
    <source>
        <dbReference type="ARBA" id="ARBA00022723"/>
    </source>
</evidence>
<comment type="subcellular location">
    <subcellularLocation>
        <location evidence="1">Periplasm</location>
    </subcellularLocation>
</comment>
<evidence type="ECO:0000256" key="7">
    <source>
        <dbReference type="ARBA" id="ARBA00023004"/>
    </source>
</evidence>
<dbReference type="PIRSF" id="PIRSF000294">
    <property type="entry name" value="Cytochrome-c_peroxidase"/>
    <property type="match status" value="1"/>
</dbReference>
<evidence type="ECO:0000256" key="9">
    <source>
        <dbReference type="PIRSR" id="PIRSR000294-2"/>
    </source>
</evidence>
<comment type="caution">
    <text evidence="12">The sequence shown here is derived from an EMBL/GenBank/DDBJ whole genome shotgun (WGS) entry which is preliminary data.</text>
</comment>
<name>A0A7C2P1V9_9PLAN</name>
<feature type="signal peptide" evidence="10">
    <location>
        <begin position="1"/>
        <end position="26"/>
    </location>
</feature>
<dbReference type="InterPro" id="IPR004852">
    <property type="entry name" value="Di-haem_cyt_c_peroxidsae"/>
</dbReference>
<gene>
    <name evidence="12" type="ORF">ENQ76_15035</name>
</gene>
<evidence type="ECO:0000256" key="1">
    <source>
        <dbReference type="ARBA" id="ARBA00004418"/>
    </source>
</evidence>
<evidence type="ECO:0000256" key="5">
    <source>
        <dbReference type="ARBA" id="ARBA00022764"/>
    </source>
</evidence>
<feature type="binding site" description="covalent" evidence="8">
    <location>
        <position position="118"/>
    </location>
    <ligand>
        <name>heme c</name>
        <dbReference type="ChEBI" id="CHEBI:61717"/>
        <label>1</label>
    </ligand>
</feature>
<evidence type="ECO:0000313" key="12">
    <source>
        <dbReference type="EMBL" id="HEN16774.1"/>
    </source>
</evidence>
<evidence type="ECO:0000256" key="2">
    <source>
        <dbReference type="ARBA" id="ARBA00022617"/>
    </source>
</evidence>
<feature type="binding site" description="covalent" evidence="8">
    <location>
        <position position="115"/>
    </location>
    <ligand>
        <name>heme c</name>
        <dbReference type="ChEBI" id="CHEBI:61717"/>
        <label>1</label>
    </ligand>
</feature>
<evidence type="ECO:0000256" key="10">
    <source>
        <dbReference type="SAM" id="SignalP"/>
    </source>
</evidence>
<dbReference type="InterPro" id="IPR036909">
    <property type="entry name" value="Cyt_c-like_dom_sf"/>
</dbReference>
<dbReference type="GO" id="GO:0009055">
    <property type="term" value="F:electron transfer activity"/>
    <property type="evidence" value="ECO:0007669"/>
    <property type="project" value="InterPro"/>
</dbReference>
<sequence length="414" mass="45194">MNGFGHRILLLIGTALCVAPTPPLVAAEPEQVVLGDGDLLTGIPGQGSLKVAEIRNWLADPRQHRPLDPVLPLGLSAGQQSIVGVRENPLTRAKIELGRQLYFDPRLSSDGSISCASCHHPDEGYGRHTQFGVGVNGQEGNRNSPVSYNRILSGAQFWDGRAASLEEQAKGPIANPIEMGNTHENCVKTLQAIPGYVLQFEAVFGAGSVTIDNVAKAIAAFERCLVTGPSPFDYAEKLRPYSKLSAEDLQDLAADDPDAYREYQALLQKSKQFPMSESAERGRQLFFSQRVNCTACHVGANLADEKYHNLGIGMEQPKPDWGRYDVTKVESDKGAFKTPTVRNVALSAPYMHDGSLKTLMDVVEHYAKGGTPNRWLSEKIVKIDLTPQEKQDLVAFMEACTGAFPQVQRGRLPE</sequence>
<accession>A0A7C2P1V9</accession>
<dbReference type="InterPro" id="IPR009056">
    <property type="entry name" value="Cyt_c-like_dom"/>
</dbReference>
<keyword evidence="7 9" id="KW-0408">Iron</keyword>
<keyword evidence="3 9" id="KW-0479">Metal-binding</keyword>
<evidence type="ECO:0000256" key="8">
    <source>
        <dbReference type="PIRSR" id="PIRSR000294-1"/>
    </source>
</evidence>
<dbReference type="GO" id="GO:0042597">
    <property type="term" value="C:periplasmic space"/>
    <property type="evidence" value="ECO:0007669"/>
    <property type="project" value="UniProtKB-SubCell"/>
</dbReference>
<feature type="chain" id="PRO_5028123684" evidence="10">
    <location>
        <begin position="27"/>
        <end position="414"/>
    </location>
</feature>
<organism evidence="12">
    <name type="scientific">Schlesneria paludicola</name>
    <dbReference type="NCBI Taxonomy" id="360056"/>
    <lineage>
        <taxon>Bacteria</taxon>
        <taxon>Pseudomonadati</taxon>
        <taxon>Planctomycetota</taxon>
        <taxon>Planctomycetia</taxon>
        <taxon>Planctomycetales</taxon>
        <taxon>Planctomycetaceae</taxon>
        <taxon>Schlesneria</taxon>
    </lineage>
</organism>
<dbReference type="PROSITE" id="PS51007">
    <property type="entry name" value="CYTC"/>
    <property type="match status" value="1"/>
</dbReference>
<evidence type="ECO:0000256" key="6">
    <source>
        <dbReference type="ARBA" id="ARBA00023002"/>
    </source>
</evidence>
<keyword evidence="2 8" id="KW-0349">Heme</keyword>
<feature type="binding site" description="covalent" evidence="8">
    <location>
        <position position="296"/>
    </location>
    <ligand>
        <name>heme c</name>
        <dbReference type="ChEBI" id="CHEBI:61717"/>
        <label>2</label>
    </ligand>
</feature>
<comment type="cofactor">
    <cofactor evidence="8">
        <name>heme</name>
        <dbReference type="ChEBI" id="CHEBI:30413"/>
    </cofactor>
    <text evidence="8">Binds 2 heme groups.</text>
</comment>
<proteinExistence type="predicted"/>
<comment type="PTM">
    <text evidence="8">Binds 2 heme groups per subunit.</text>
</comment>
<keyword evidence="4 10" id="KW-0732">Signal</keyword>
<dbReference type="GO" id="GO:0004130">
    <property type="term" value="F:cytochrome-c peroxidase activity"/>
    <property type="evidence" value="ECO:0007669"/>
    <property type="project" value="TreeGrafter"/>
</dbReference>